<dbReference type="EC" id="2.7.13.3" evidence="2"/>
<feature type="transmembrane region" description="Helical" evidence="5">
    <location>
        <begin position="417"/>
        <end position="438"/>
    </location>
</feature>
<feature type="transmembrane region" description="Helical" evidence="5">
    <location>
        <begin position="12"/>
        <end position="33"/>
    </location>
</feature>
<dbReference type="InterPro" id="IPR036097">
    <property type="entry name" value="HisK_dim/P_sf"/>
</dbReference>
<dbReference type="Pfam" id="PF13181">
    <property type="entry name" value="TPR_8"/>
    <property type="match status" value="1"/>
</dbReference>
<protein>
    <recommendedName>
        <fullName evidence="2">histidine kinase</fullName>
        <ecNumber evidence="2">2.7.13.3</ecNumber>
    </recommendedName>
</protein>
<dbReference type="AlphaFoldDB" id="A0A7D4TV32"/>
<dbReference type="EMBL" id="CP054139">
    <property type="protein sequence ID" value="QKJ30235.1"/>
    <property type="molecule type" value="Genomic_DNA"/>
</dbReference>
<dbReference type="InterPro" id="IPR011990">
    <property type="entry name" value="TPR-like_helical_dom_sf"/>
</dbReference>
<evidence type="ECO:0000256" key="1">
    <source>
        <dbReference type="ARBA" id="ARBA00000085"/>
    </source>
</evidence>
<keyword evidence="5" id="KW-1133">Transmembrane helix</keyword>
<comment type="catalytic activity">
    <reaction evidence="1">
        <text>ATP + protein L-histidine = ADP + protein N-phospho-L-histidine.</text>
        <dbReference type="EC" id="2.7.13.3"/>
    </reaction>
</comment>
<evidence type="ECO:0000256" key="3">
    <source>
        <dbReference type="ARBA" id="ARBA00022679"/>
    </source>
</evidence>
<keyword evidence="3" id="KW-0808">Transferase</keyword>
<dbReference type="Gene3D" id="1.10.287.130">
    <property type="match status" value="1"/>
</dbReference>
<dbReference type="SUPFAM" id="SSF47384">
    <property type="entry name" value="Homodimeric domain of signal transducing histidine kinase"/>
    <property type="match status" value="1"/>
</dbReference>
<reference evidence="7 8" key="1">
    <citation type="submission" date="2020-05" db="EMBL/GenBank/DDBJ databases">
        <title>Mucilaginibacter mali sp. nov.</title>
        <authorList>
            <person name="Kim H.S."/>
            <person name="Lee K.C."/>
            <person name="Suh M.K."/>
            <person name="Kim J.-S."/>
            <person name="Han K.-I."/>
            <person name="Eom M.K."/>
            <person name="Shin Y.K."/>
            <person name="Lee J.-S."/>
        </authorList>
    </citation>
    <scope>NUCLEOTIDE SEQUENCE [LARGE SCALE GENOMIC DNA]</scope>
    <source>
        <strain evidence="7 8">G2-14</strain>
    </source>
</reference>
<evidence type="ECO:0000256" key="2">
    <source>
        <dbReference type="ARBA" id="ARBA00012438"/>
    </source>
</evidence>
<dbReference type="Gene3D" id="1.25.40.10">
    <property type="entry name" value="Tetratricopeptide repeat domain"/>
    <property type="match status" value="2"/>
</dbReference>
<evidence type="ECO:0000313" key="8">
    <source>
        <dbReference type="Proteomes" id="UP000505355"/>
    </source>
</evidence>
<evidence type="ECO:0000313" key="7">
    <source>
        <dbReference type="EMBL" id="QKJ30235.1"/>
    </source>
</evidence>
<keyword evidence="5" id="KW-0472">Membrane</keyword>
<dbReference type="GO" id="GO:0000155">
    <property type="term" value="F:phosphorelay sensor kinase activity"/>
    <property type="evidence" value="ECO:0007669"/>
    <property type="project" value="InterPro"/>
</dbReference>
<dbReference type="SMART" id="SM00388">
    <property type="entry name" value="HisKA"/>
    <property type="match status" value="1"/>
</dbReference>
<evidence type="ECO:0000256" key="4">
    <source>
        <dbReference type="ARBA" id="ARBA00022777"/>
    </source>
</evidence>
<dbReference type="RefSeq" id="WP_173414922.1">
    <property type="nucleotide sequence ID" value="NZ_CP054139.1"/>
</dbReference>
<evidence type="ECO:0000259" key="6">
    <source>
        <dbReference type="SMART" id="SM00388"/>
    </source>
</evidence>
<accession>A0A7D4TV32</accession>
<dbReference type="SMART" id="SM00028">
    <property type="entry name" value="TPR"/>
    <property type="match status" value="3"/>
</dbReference>
<dbReference type="SUPFAM" id="SSF48452">
    <property type="entry name" value="TPR-like"/>
    <property type="match status" value="1"/>
</dbReference>
<keyword evidence="5" id="KW-0812">Transmembrane</keyword>
<dbReference type="Proteomes" id="UP000505355">
    <property type="component" value="Chromosome"/>
</dbReference>
<organism evidence="7 8">
    <name type="scientific">Mucilaginibacter mali</name>
    <dbReference type="NCBI Taxonomy" id="2740462"/>
    <lineage>
        <taxon>Bacteria</taxon>
        <taxon>Pseudomonadati</taxon>
        <taxon>Bacteroidota</taxon>
        <taxon>Sphingobacteriia</taxon>
        <taxon>Sphingobacteriales</taxon>
        <taxon>Sphingobacteriaceae</taxon>
        <taxon>Mucilaginibacter</taxon>
    </lineage>
</organism>
<dbReference type="PANTHER" id="PTHR43047">
    <property type="entry name" value="TWO-COMPONENT HISTIDINE PROTEIN KINASE"/>
    <property type="match status" value="1"/>
</dbReference>
<dbReference type="InterPro" id="IPR003661">
    <property type="entry name" value="HisK_dim/P_dom"/>
</dbReference>
<keyword evidence="4" id="KW-0418">Kinase</keyword>
<dbReference type="InterPro" id="IPR019734">
    <property type="entry name" value="TPR_rpt"/>
</dbReference>
<dbReference type="Pfam" id="PF00512">
    <property type="entry name" value="HisKA"/>
    <property type="match status" value="1"/>
</dbReference>
<evidence type="ECO:0000256" key="5">
    <source>
        <dbReference type="SAM" id="Phobius"/>
    </source>
</evidence>
<dbReference type="KEGG" id="mmab:HQ865_10820"/>
<proteinExistence type="predicted"/>
<keyword evidence="8" id="KW-1185">Reference proteome</keyword>
<gene>
    <name evidence="7" type="ORF">HQ865_10820</name>
</gene>
<feature type="domain" description="Signal transduction histidine kinase dimerisation/phosphoacceptor" evidence="6">
    <location>
        <begin position="470"/>
        <end position="536"/>
    </location>
</feature>
<name>A0A7D4TV32_9SPHI</name>
<dbReference type="CDD" id="cd00082">
    <property type="entry name" value="HisKA"/>
    <property type="match status" value="1"/>
</dbReference>
<sequence>MPVKKYQPIFWFKAICVSIAAFLIYTLVLAPHLQEPKAPWIPQAQLGKMFSLADAKIAKYGPRKAIYVADSLCKAKNLHGDQVNMLLYSHYAFYYQLLNVRDSAILFADSAISIADRHPMADTNWLRYSFSNHFNKGNLLYAFGRVQPAVDEFFKAKDKVEKAGEECHAFQIYHLIGLVMYRQQQYNAAKSYFIRTMQIFDKCSVPGRVYNYDHLRQEMLNNIAQCYENLARYDSARIYCQKALAQVRRSENAGAYDTTTGNLNRGVVYGTIAQIFNKTGHTDSSEVFYKKSLQFTNKPNGDISDAQLTQVNLAGLYLNEKQSPKLKNTLDSLSISLKKHYNEDALLGWNRLMYQYASVNRMKLQELNYYKQYISMRDSIAEAKREQMETDLNEALNARSQRLEISLLKKDNQLGKIYLWIVLSLSFLAVVIIALVLFNYRRSRRNVKVLTDLNDQISRQKNALEQANRNKDRILSVVAHDLRSPVGATIYLADLMMMEDDFDARLAPSLGLMKQTSQDALELINELLDLHANNDELVKGAC</sequence>